<dbReference type="Proteomes" id="UP001066276">
    <property type="component" value="Chromosome 2_2"/>
</dbReference>
<accession>A0AAV7V1J5</accession>
<evidence type="ECO:0000313" key="2">
    <source>
        <dbReference type="EMBL" id="KAJ1194667.1"/>
    </source>
</evidence>
<comment type="caution">
    <text evidence="2">The sequence shown here is derived from an EMBL/GenBank/DDBJ whole genome shotgun (WGS) entry which is preliminary data.</text>
</comment>
<reference evidence="2" key="1">
    <citation type="journal article" date="2022" name="bioRxiv">
        <title>Sequencing and chromosome-scale assembly of the giantPleurodeles waltlgenome.</title>
        <authorList>
            <person name="Brown T."/>
            <person name="Elewa A."/>
            <person name="Iarovenko S."/>
            <person name="Subramanian E."/>
            <person name="Araus A.J."/>
            <person name="Petzold A."/>
            <person name="Susuki M."/>
            <person name="Suzuki K.-i.T."/>
            <person name="Hayashi T."/>
            <person name="Toyoda A."/>
            <person name="Oliveira C."/>
            <person name="Osipova E."/>
            <person name="Leigh N.D."/>
            <person name="Simon A."/>
            <person name="Yun M.H."/>
        </authorList>
    </citation>
    <scope>NUCLEOTIDE SEQUENCE</scope>
    <source>
        <strain evidence="2">20211129_DDA</strain>
        <tissue evidence="2">Liver</tissue>
    </source>
</reference>
<feature type="region of interest" description="Disordered" evidence="1">
    <location>
        <begin position="137"/>
        <end position="163"/>
    </location>
</feature>
<dbReference type="AlphaFoldDB" id="A0AAV7V1J5"/>
<sequence length="178" mass="18548">MPGARYTLQSIARLGGYTAPLAGWLLPGQDLSAAFSTLPPKDAQAAIPRKILPVPPSKTAASLRPPVSAQSQSNDAVSVKTQGHWGQACLCKYSKGPAARYISLNGLPCHRLQGRGSGRISRPCLVASGRSVFSHKRGMSGFPATSSHQEAGSSAQGKDDVVDFKGLGPVDYGSSFGK</sequence>
<dbReference type="EMBL" id="JANPWB010000004">
    <property type="protein sequence ID" value="KAJ1194667.1"/>
    <property type="molecule type" value="Genomic_DNA"/>
</dbReference>
<evidence type="ECO:0000313" key="3">
    <source>
        <dbReference type="Proteomes" id="UP001066276"/>
    </source>
</evidence>
<feature type="compositionally biased region" description="Polar residues" evidence="1">
    <location>
        <begin position="143"/>
        <end position="156"/>
    </location>
</feature>
<keyword evidence="3" id="KW-1185">Reference proteome</keyword>
<gene>
    <name evidence="2" type="ORF">NDU88_003953</name>
</gene>
<name>A0AAV7V1J5_PLEWA</name>
<evidence type="ECO:0000256" key="1">
    <source>
        <dbReference type="SAM" id="MobiDB-lite"/>
    </source>
</evidence>
<protein>
    <submittedName>
        <fullName evidence="2">Uncharacterized protein</fullName>
    </submittedName>
</protein>
<proteinExistence type="predicted"/>
<organism evidence="2 3">
    <name type="scientific">Pleurodeles waltl</name>
    <name type="common">Iberian ribbed newt</name>
    <dbReference type="NCBI Taxonomy" id="8319"/>
    <lineage>
        <taxon>Eukaryota</taxon>
        <taxon>Metazoa</taxon>
        <taxon>Chordata</taxon>
        <taxon>Craniata</taxon>
        <taxon>Vertebrata</taxon>
        <taxon>Euteleostomi</taxon>
        <taxon>Amphibia</taxon>
        <taxon>Batrachia</taxon>
        <taxon>Caudata</taxon>
        <taxon>Salamandroidea</taxon>
        <taxon>Salamandridae</taxon>
        <taxon>Pleurodelinae</taxon>
        <taxon>Pleurodeles</taxon>
    </lineage>
</organism>